<dbReference type="InterPro" id="IPR016186">
    <property type="entry name" value="C-type_lectin-like/link_sf"/>
</dbReference>
<dbReference type="PROSITE" id="PS50041">
    <property type="entry name" value="C_TYPE_LECTIN_2"/>
    <property type="match status" value="1"/>
</dbReference>
<dbReference type="PANTHER" id="PTHR22803">
    <property type="entry name" value="MANNOSE, PHOSPHOLIPASE, LECTIN RECEPTOR RELATED"/>
    <property type="match status" value="1"/>
</dbReference>
<dbReference type="InterPro" id="IPR050111">
    <property type="entry name" value="C-type_lectin/snaclec_domain"/>
</dbReference>
<dbReference type="CDD" id="cd00037">
    <property type="entry name" value="CLECT"/>
    <property type="match status" value="1"/>
</dbReference>
<organism evidence="3 4">
    <name type="scientific">Nicrophorus vespilloides</name>
    <name type="common">Boreal carrion beetle</name>
    <dbReference type="NCBI Taxonomy" id="110193"/>
    <lineage>
        <taxon>Eukaryota</taxon>
        <taxon>Metazoa</taxon>
        <taxon>Ecdysozoa</taxon>
        <taxon>Arthropoda</taxon>
        <taxon>Hexapoda</taxon>
        <taxon>Insecta</taxon>
        <taxon>Pterygota</taxon>
        <taxon>Neoptera</taxon>
        <taxon>Endopterygota</taxon>
        <taxon>Coleoptera</taxon>
        <taxon>Polyphaga</taxon>
        <taxon>Staphyliniformia</taxon>
        <taxon>Silphidae</taxon>
        <taxon>Nicrophorinae</taxon>
        <taxon>Nicrophorus</taxon>
    </lineage>
</organism>
<evidence type="ECO:0000256" key="1">
    <source>
        <dbReference type="SAM" id="SignalP"/>
    </source>
</evidence>
<feature type="signal peptide" evidence="1">
    <location>
        <begin position="1"/>
        <end position="19"/>
    </location>
</feature>
<keyword evidence="1" id="KW-0732">Signal</keyword>
<feature type="domain" description="C-type lectin" evidence="2">
    <location>
        <begin position="32"/>
        <end position="156"/>
    </location>
</feature>
<evidence type="ECO:0000313" key="3">
    <source>
        <dbReference type="Proteomes" id="UP000695000"/>
    </source>
</evidence>
<proteinExistence type="predicted"/>
<dbReference type="RefSeq" id="XP_017770305.1">
    <property type="nucleotide sequence ID" value="XM_017914816.1"/>
</dbReference>
<dbReference type="SUPFAM" id="SSF56436">
    <property type="entry name" value="C-type lectin-like"/>
    <property type="match status" value="1"/>
</dbReference>
<dbReference type="GeneID" id="108558029"/>
<evidence type="ECO:0000313" key="4">
    <source>
        <dbReference type="RefSeq" id="XP_017770305.1"/>
    </source>
</evidence>
<protein>
    <submittedName>
        <fullName evidence="4">C-type lectin 37Da-like</fullName>
    </submittedName>
</protein>
<evidence type="ECO:0000259" key="2">
    <source>
        <dbReference type="PROSITE" id="PS50041"/>
    </source>
</evidence>
<feature type="chain" id="PRO_5046963787" evidence="1">
    <location>
        <begin position="20"/>
        <end position="168"/>
    </location>
</feature>
<dbReference type="SMART" id="SM00034">
    <property type="entry name" value="CLECT"/>
    <property type="match status" value="1"/>
</dbReference>
<dbReference type="InterPro" id="IPR001304">
    <property type="entry name" value="C-type_lectin-like"/>
</dbReference>
<dbReference type="Pfam" id="PF00059">
    <property type="entry name" value="Lectin_C"/>
    <property type="match status" value="1"/>
</dbReference>
<gene>
    <name evidence="4" type="primary">LOC108558029</name>
</gene>
<dbReference type="InterPro" id="IPR016187">
    <property type="entry name" value="CTDL_fold"/>
</dbReference>
<sequence>MAFSKWFFLASFVLVAVQAHTLQRRSPFHFQYKNKLYYIETFYKATFYKAFMSCSKLGMNLVSIESDDEFDKLHEFIKTNTKYEHGMAFWTSAAAMEPLQFHWMLSGYPVGLASKWLPGEPNNKQGNEYCMHLWVHNKKLVMNDESCTTQAFYICEQPKLVTSSDIRR</sequence>
<accession>A0ABM1M6V5</accession>
<reference evidence="4" key="1">
    <citation type="submission" date="2025-08" db="UniProtKB">
        <authorList>
            <consortium name="RefSeq"/>
        </authorList>
    </citation>
    <scope>IDENTIFICATION</scope>
    <source>
        <tissue evidence="4">Whole Larva</tissue>
    </source>
</reference>
<dbReference type="Gene3D" id="3.10.100.10">
    <property type="entry name" value="Mannose-Binding Protein A, subunit A"/>
    <property type="match status" value="1"/>
</dbReference>
<dbReference type="Proteomes" id="UP000695000">
    <property type="component" value="Unplaced"/>
</dbReference>
<name>A0ABM1M6V5_NICVS</name>
<keyword evidence="3" id="KW-1185">Reference proteome</keyword>